<dbReference type="Proteomes" id="UP000515154">
    <property type="component" value="Linkage group LG7"/>
</dbReference>
<dbReference type="PROSITE" id="PS50067">
    <property type="entry name" value="KINESIN_MOTOR_2"/>
    <property type="match status" value="1"/>
</dbReference>
<organism evidence="15 16">
    <name type="scientific">Octopus sinensis</name>
    <name type="common">East Asian common octopus</name>
    <dbReference type="NCBI Taxonomy" id="2607531"/>
    <lineage>
        <taxon>Eukaryota</taxon>
        <taxon>Metazoa</taxon>
        <taxon>Spiralia</taxon>
        <taxon>Lophotrochozoa</taxon>
        <taxon>Mollusca</taxon>
        <taxon>Cephalopoda</taxon>
        <taxon>Coleoidea</taxon>
        <taxon>Octopodiformes</taxon>
        <taxon>Octopoda</taxon>
        <taxon>Incirrata</taxon>
        <taxon>Octopodidae</taxon>
        <taxon>Octopus</taxon>
    </lineage>
</organism>
<feature type="binding site" evidence="10">
    <location>
        <begin position="408"/>
        <end position="415"/>
    </location>
    <ligand>
        <name>ATP</name>
        <dbReference type="ChEBI" id="CHEBI:30616"/>
    </ligand>
</feature>
<evidence type="ECO:0000313" key="15">
    <source>
        <dbReference type="Proteomes" id="UP000515154"/>
    </source>
</evidence>
<keyword evidence="3" id="KW-0963">Cytoplasm</keyword>
<dbReference type="SMART" id="SM00129">
    <property type="entry name" value="KISc"/>
    <property type="match status" value="1"/>
</dbReference>
<evidence type="ECO:0000256" key="13">
    <source>
        <dbReference type="SAM" id="MobiDB-lite"/>
    </source>
</evidence>
<evidence type="ECO:0000256" key="6">
    <source>
        <dbReference type="ARBA" id="ARBA00022840"/>
    </source>
</evidence>
<protein>
    <recommendedName>
        <fullName evidence="11">Kinesin-like protein</fullName>
    </recommendedName>
</protein>
<dbReference type="AlphaFoldDB" id="A0A6P7SKX5"/>
<dbReference type="PANTHER" id="PTHR47972:SF45">
    <property type="entry name" value="PROTEIN CLARET SEGREGATIONAL"/>
    <property type="match status" value="1"/>
</dbReference>
<evidence type="ECO:0000256" key="3">
    <source>
        <dbReference type="ARBA" id="ARBA00022490"/>
    </source>
</evidence>
<keyword evidence="4 11" id="KW-0493">Microtubule</keyword>
<evidence type="ECO:0000259" key="14">
    <source>
        <dbReference type="PROSITE" id="PS50067"/>
    </source>
</evidence>
<evidence type="ECO:0000256" key="11">
    <source>
        <dbReference type="RuleBase" id="RU000394"/>
    </source>
</evidence>
<feature type="compositionally biased region" description="Low complexity" evidence="13">
    <location>
        <begin position="15"/>
        <end position="24"/>
    </location>
</feature>
<evidence type="ECO:0000256" key="1">
    <source>
        <dbReference type="ARBA" id="ARBA00004245"/>
    </source>
</evidence>
<dbReference type="InterPro" id="IPR001752">
    <property type="entry name" value="Kinesin_motor_dom"/>
</dbReference>
<dbReference type="Gene3D" id="3.40.850.10">
    <property type="entry name" value="Kinesin motor domain"/>
    <property type="match status" value="1"/>
</dbReference>
<dbReference type="PANTHER" id="PTHR47972">
    <property type="entry name" value="KINESIN-LIKE PROTEIN KLP-3"/>
    <property type="match status" value="1"/>
</dbReference>
<evidence type="ECO:0000256" key="7">
    <source>
        <dbReference type="ARBA" id="ARBA00023054"/>
    </source>
</evidence>
<keyword evidence="6 10" id="KW-0067">ATP-binding</keyword>
<dbReference type="GO" id="GO:0005524">
    <property type="term" value="F:ATP binding"/>
    <property type="evidence" value="ECO:0007669"/>
    <property type="project" value="UniProtKB-UniRule"/>
</dbReference>
<keyword evidence="5 10" id="KW-0547">Nucleotide-binding</keyword>
<keyword evidence="9" id="KW-0206">Cytoskeleton</keyword>
<dbReference type="RefSeq" id="XP_029638944.1">
    <property type="nucleotide sequence ID" value="XM_029783084.2"/>
</dbReference>
<dbReference type="GO" id="GO:0007018">
    <property type="term" value="P:microtubule-based movement"/>
    <property type="evidence" value="ECO:0007669"/>
    <property type="project" value="InterPro"/>
</dbReference>
<proteinExistence type="inferred from homology"/>
<keyword evidence="8 10" id="KW-0505">Motor protein</keyword>
<evidence type="ECO:0000256" key="8">
    <source>
        <dbReference type="ARBA" id="ARBA00023175"/>
    </source>
</evidence>
<dbReference type="CDD" id="cd01366">
    <property type="entry name" value="KISc_C_terminal"/>
    <property type="match status" value="1"/>
</dbReference>
<evidence type="ECO:0000256" key="12">
    <source>
        <dbReference type="SAM" id="Coils"/>
    </source>
</evidence>
<evidence type="ECO:0000256" key="9">
    <source>
        <dbReference type="ARBA" id="ARBA00023212"/>
    </source>
</evidence>
<dbReference type="Pfam" id="PF00225">
    <property type="entry name" value="Kinesin"/>
    <property type="match status" value="1"/>
</dbReference>
<evidence type="ECO:0000256" key="2">
    <source>
        <dbReference type="ARBA" id="ARBA00010899"/>
    </source>
</evidence>
<dbReference type="PROSITE" id="PS00411">
    <property type="entry name" value="KINESIN_MOTOR_1"/>
    <property type="match status" value="1"/>
</dbReference>
<reference evidence="16" key="1">
    <citation type="submission" date="2025-08" db="UniProtKB">
        <authorList>
            <consortium name="RefSeq"/>
        </authorList>
    </citation>
    <scope>IDENTIFICATION</scope>
</reference>
<feature type="coiled-coil region" evidence="12">
    <location>
        <begin position="136"/>
        <end position="198"/>
    </location>
</feature>
<dbReference type="InterPro" id="IPR036961">
    <property type="entry name" value="Kinesin_motor_dom_sf"/>
</dbReference>
<comment type="subcellular location">
    <subcellularLocation>
        <location evidence="1">Cytoplasm</location>
        <location evidence="1">Cytoskeleton</location>
    </subcellularLocation>
</comment>
<dbReference type="GO" id="GO:0003777">
    <property type="term" value="F:microtubule motor activity"/>
    <property type="evidence" value="ECO:0007669"/>
    <property type="project" value="InterPro"/>
</dbReference>
<dbReference type="InterPro" id="IPR027640">
    <property type="entry name" value="Kinesin-like_fam"/>
</dbReference>
<dbReference type="SUPFAM" id="SSF52540">
    <property type="entry name" value="P-loop containing nucleoside triphosphate hydrolases"/>
    <property type="match status" value="1"/>
</dbReference>
<dbReference type="FunFam" id="3.40.850.10:FF:000065">
    <property type="entry name" value="Kinesin-like protein"/>
    <property type="match status" value="1"/>
</dbReference>
<dbReference type="PRINTS" id="PR00380">
    <property type="entry name" value="KINESINHEAVY"/>
</dbReference>
<feature type="region of interest" description="Disordered" evidence="13">
    <location>
        <begin position="1"/>
        <end position="45"/>
    </location>
</feature>
<dbReference type="GO" id="GO:0090307">
    <property type="term" value="P:mitotic spindle assembly"/>
    <property type="evidence" value="ECO:0007669"/>
    <property type="project" value="UniProtKB-ARBA"/>
</dbReference>
<evidence type="ECO:0000256" key="4">
    <source>
        <dbReference type="ARBA" id="ARBA00022701"/>
    </source>
</evidence>
<sequence>MNSQRKVLADTANCSSKLPKLTPKLTKRKSSLNESEPGKKRRLEKPVYKVKTNVAPSSRIASSRNTLVYNPRRETMPARGNAIMNSTVAKPDKSVAAVRPTLSVSPIEASKQKLKKRPAWDLKGRIQDMEEQLKNKNTLERQLYAMTSRIDQLESQKEHLTGTVNEKEEFATNVSKEVEDLKRTLRTKEDEIFEMSTKFRREMDEITRRESTLSAQLNGKELEVIALQSSLAEQSAAHATIRADLEVAKLNFESAQKDIVSKGLHIDELKQTVQNLEAIIADNKQKILEHETVRRKLHNTILELKGNIRVFCRVRPLLTDEINSGQGVISHINFPDVDGKTVELESVCSNTHNESLSTSVAEKSRRKLNFTFDKVFQPETTQSEVFNEISQLVQSALDGYNVCIFAYGQTGSGKTFTMEGGNVQDEETMGMIPRATIQVFETVELLVEKGWKYEFNVSFLEIYNETIHDLLSDKDEEKHDIKMAADKSSIITVSNLTIVPVTSRAQIHRLLLKASKKRAVGETKLNERSSRSHSVFTLALKGNNDLTGESCNGSLNLVDLAGSERLKDSGSEGKRLKETQCINKSLSTLSTVFTSLANKDNHIPYRNSKLTYLLQNSLGGNSKTLMFVNVSPKEDNYQETLNSLRFATVVNNCNIGTAQKKVK</sequence>
<evidence type="ECO:0000313" key="16">
    <source>
        <dbReference type="RefSeq" id="XP_029638944.1"/>
    </source>
</evidence>
<keyword evidence="7 12" id="KW-0175">Coiled coil</keyword>
<evidence type="ECO:0000256" key="5">
    <source>
        <dbReference type="ARBA" id="ARBA00022741"/>
    </source>
</evidence>
<feature type="domain" description="Kinesin motor" evidence="14">
    <location>
        <begin position="307"/>
        <end position="653"/>
    </location>
</feature>
<keyword evidence="15" id="KW-1185">Reference proteome</keyword>
<accession>A0A6P7SKX5</accession>
<name>A0A6P7SKX5_9MOLL</name>
<dbReference type="GO" id="GO:0008017">
    <property type="term" value="F:microtubule binding"/>
    <property type="evidence" value="ECO:0007669"/>
    <property type="project" value="InterPro"/>
</dbReference>
<dbReference type="InterPro" id="IPR019821">
    <property type="entry name" value="Kinesin_motor_CS"/>
</dbReference>
<dbReference type="InterPro" id="IPR027417">
    <property type="entry name" value="P-loop_NTPase"/>
</dbReference>
<comment type="similarity">
    <text evidence="2">Belongs to the TRAFAC class myosin-kinesin ATPase superfamily. Kinesin family. KIN-14 subfamily.</text>
</comment>
<gene>
    <name evidence="16" type="primary">LOC115214047</name>
</gene>
<evidence type="ECO:0000256" key="10">
    <source>
        <dbReference type="PROSITE-ProRule" id="PRU00283"/>
    </source>
</evidence>
<dbReference type="GO" id="GO:0005874">
    <property type="term" value="C:microtubule"/>
    <property type="evidence" value="ECO:0007669"/>
    <property type="project" value="UniProtKB-KW"/>
</dbReference>
<dbReference type="KEGG" id="osn:115214047"/>